<dbReference type="InterPro" id="IPR006597">
    <property type="entry name" value="Sel1-like"/>
</dbReference>
<proteinExistence type="predicted"/>
<reference evidence="1" key="1">
    <citation type="submission" date="2023-01" db="EMBL/GenBank/DDBJ databases">
        <title>Vibrio sp. CB1-14 genome sequencing.</title>
        <authorList>
            <person name="Otstavnykh N."/>
            <person name="Isaeva M."/>
            <person name="Meleshko D."/>
        </authorList>
    </citation>
    <scope>NUCLEOTIDE SEQUENCE</scope>
    <source>
        <strain evidence="1">CB1-14</strain>
        <plasmid evidence="1">p1</plasmid>
    </source>
</reference>
<dbReference type="Gene3D" id="3.10.450.50">
    <property type="match status" value="1"/>
</dbReference>
<dbReference type="Gene3D" id="1.25.40.10">
    <property type="entry name" value="Tetratricopeptide repeat domain"/>
    <property type="match status" value="1"/>
</dbReference>
<dbReference type="EMBL" id="CP115922">
    <property type="protein sequence ID" value="XCD19136.2"/>
    <property type="molecule type" value="Genomic_DNA"/>
</dbReference>
<gene>
    <name evidence="1" type="ORF">PG915_24685</name>
</gene>
<dbReference type="InterPro" id="IPR011990">
    <property type="entry name" value="TPR-like_helical_dom_sf"/>
</dbReference>
<evidence type="ECO:0000313" key="1">
    <source>
        <dbReference type="EMBL" id="XCD19136.2"/>
    </source>
</evidence>
<dbReference type="InterPro" id="IPR004027">
    <property type="entry name" value="SEC_C_motif"/>
</dbReference>
<dbReference type="AlphaFoldDB" id="A0AAU8BS78"/>
<dbReference type="SUPFAM" id="SSF81901">
    <property type="entry name" value="HCP-like"/>
    <property type="match status" value="1"/>
</dbReference>
<geneLocation type="plasmid" evidence="1">
    <name>p1</name>
</geneLocation>
<dbReference type="RefSeq" id="WP_367357792.1">
    <property type="nucleotide sequence ID" value="NZ_CP115922.1"/>
</dbReference>
<dbReference type="KEGG" id="vck:PG915_24685"/>
<dbReference type="SUPFAM" id="SSF103642">
    <property type="entry name" value="Sec-C motif"/>
    <property type="match status" value="1"/>
</dbReference>
<dbReference type="SMART" id="SM00671">
    <property type="entry name" value="SEL1"/>
    <property type="match status" value="2"/>
</dbReference>
<name>A0AAU8BS78_9VIBR</name>
<dbReference type="Pfam" id="PF02810">
    <property type="entry name" value="SEC-C"/>
    <property type="match status" value="1"/>
</dbReference>
<sequence length="300" mass="33916">MKAGRMYESLYHHSVLHGSVIGTDLELVSRMELLEHALACYSMACALSTNMEGYRKLKGHENSVHEMILEWGKSEPLFRYASVAYQLYNDDNLPQYARERLEASTNAGYAPSQCLLANVLCREGDYELAIEYFIKAAEQENTKALIDLYQLYTDNNFIAPDHDNARKFLDRAIELDCPDAYATKAIDYFEGVTDSKDEKQGHELLNTAIKMGSQIGIEYSLSRSVQRQIAERISSEASTMLQEIRTSLEQQKKKPTTNPHIAKAKIKPNDTCKCGSGKKYKKCCGGIPTITPSHIFSEWM</sequence>
<keyword evidence="1" id="KW-0614">Plasmid</keyword>
<accession>A0AAU8BS78</accession>
<organism evidence="1">
    <name type="scientific">Vibrio chaetopteri</name>
    <dbReference type="NCBI Taxonomy" id="3016528"/>
    <lineage>
        <taxon>Bacteria</taxon>
        <taxon>Pseudomonadati</taxon>
        <taxon>Pseudomonadota</taxon>
        <taxon>Gammaproteobacteria</taxon>
        <taxon>Vibrionales</taxon>
        <taxon>Vibrionaceae</taxon>
        <taxon>Vibrio</taxon>
    </lineage>
</organism>
<protein>
    <submittedName>
        <fullName evidence="1">SEC-C metal-binding domain-containing protein</fullName>
    </submittedName>
</protein>